<feature type="compositionally biased region" description="Polar residues" evidence="4">
    <location>
        <begin position="102"/>
        <end position="120"/>
    </location>
</feature>
<feature type="region of interest" description="Disordered" evidence="4">
    <location>
        <begin position="392"/>
        <end position="451"/>
    </location>
</feature>
<evidence type="ECO:0000256" key="4">
    <source>
        <dbReference type="SAM" id="MobiDB-lite"/>
    </source>
</evidence>
<feature type="compositionally biased region" description="Polar residues" evidence="4">
    <location>
        <begin position="40"/>
        <end position="52"/>
    </location>
</feature>
<evidence type="ECO:0000256" key="1">
    <source>
        <dbReference type="ARBA" id="ARBA00023125"/>
    </source>
</evidence>
<feature type="compositionally biased region" description="Basic and acidic residues" evidence="4">
    <location>
        <begin position="340"/>
        <end position="354"/>
    </location>
</feature>
<keyword evidence="1 3" id="KW-0238">DNA-binding</keyword>
<name>A0ABR3B805_PHYBL</name>
<protein>
    <recommendedName>
        <fullName evidence="5">HMG box domain-containing protein</fullName>
    </recommendedName>
</protein>
<comment type="caution">
    <text evidence="6">The sequence shown here is derived from an EMBL/GenBank/DDBJ whole genome shotgun (WGS) entry which is preliminary data.</text>
</comment>
<dbReference type="SUPFAM" id="SSF47095">
    <property type="entry name" value="HMG-box"/>
    <property type="match status" value="2"/>
</dbReference>
<dbReference type="SMART" id="SM00398">
    <property type="entry name" value="HMG"/>
    <property type="match status" value="2"/>
</dbReference>
<dbReference type="PROSITE" id="PS50118">
    <property type="entry name" value="HMG_BOX_2"/>
    <property type="match status" value="2"/>
</dbReference>
<dbReference type="Proteomes" id="UP001448207">
    <property type="component" value="Unassembled WGS sequence"/>
</dbReference>
<accession>A0ABR3B805</accession>
<dbReference type="PANTHER" id="PTHR45789">
    <property type="entry name" value="FI18025P1"/>
    <property type="match status" value="1"/>
</dbReference>
<feature type="compositionally biased region" description="Basic and acidic residues" evidence="4">
    <location>
        <begin position="53"/>
        <end position="63"/>
    </location>
</feature>
<dbReference type="Pfam" id="PF00505">
    <property type="entry name" value="HMG_box"/>
    <property type="match status" value="2"/>
</dbReference>
<evidence type="ECO:0000259" key="5">
    <source>
        <dbReference type="PROSITE" id="PS50118"/>
    </source>
</evidence>
<feature type="compositionally biased region" description="Basic and acidic residues" evidence="4">
    <location>
        <begin position="428"/>
        <end position="444"/>
    </location>
</feature>
<dbReference type="EMBL" id="JBCLYO010000003">
    <property type="protein sequence ID" value="KAL0091681.1"/>
    <property type="molecule type" value="Genomic_DNA"/>
</dbReference>
<feature type="region of interest" description="Disordered" evidence="4">
    <location>
        <begin position="158"/>
        <end position="196"/>
    </location>
</feature>
<evidence type="ECO:0000256" key="3">
    <source>
        <dbReference type="PROSITE-ProRule" id="PRU00267"/>
    </source>
</evidence>
<dbReference type="InterPro" id="IPR036910">
    <property type="entry name" value="HMG_box_dom_sf"/>
</dbReference>
<dbReference type="PANTHER" id="PTHR45789:SF2">
    <property type="entry name" value="FI18025P1"/>
    <property type="match status" value="1"/>
</dbReference>
<feature type="compositionally biased region" description="Basic and acidic residues" evidence="4">
    <location>
        <begin position="323"/>
        <end position="332"/>
    </location>
</feature>
<organism evidence="6 7">
    <name type="scientific">Phycomyces blakesleeanus</name>
    <dbReference type="NCBI Taxonomy" id="4837"/>
    <lineage>
        <taxon>Eukaryota</taxon>
        <taxon>Fungi</taxon>
        <taxon>Fungi incertae sedis</taxon>
        <taxon>Mucoromycota</taxon>
        <taxon>Mucoromycotina</taxon>
        <taxon>Mucoromycetes</taxon>
        <taxon>Mucorales</taxon>
        <taxon>Phycomycetaceae</taxon>
        <taxon>Phycomyces</taxon>
    </lineage>
</organism>
<feature type="compositionally biased region" description="Polar residues" evidence="4">
    <location>
        <begin position="219"/>
        <end position="228"/>
    </location>
</feature>
<feature type="compositionally biased region" description="Basic and acidic residues" evidence="4">
    <location>
        <begin position="169"/>
        <end position="186"/>
    </location>
</feature>
<feature type="compositionally biased region" description="Polar residues" evidence="4">
    <location>
        <begin position="246"/>
        <end position="255"/>
    </location>
</feature>
<dbReference type="InterPro" id="IPR009071">
    <property type="entry name" value="HMG_box_dom"/>
</dbReference>
<dbReference type="CDD" id="cd00084">
    <property type="entry name" value="HMG-box_SF"/>
    <property type="match status" value="1"/>
</dbReference>
<feature type="DNA-binding region" description="HMG box" evidence="3">
    <location>
        <begin position="525"/>
        <end position="593"/>
    </location>
</feature>
<feature type="region of interest" description="Disordered" evidence="4">
    <location>
        <begin position="323"/>
        <end position="377"/>
    </location>
</feature>
<reference evidence="6 7" key="1">
    <citation type="submission" date="2024-04" db="EMBL/GenBank/DDBJ databases">
        <title>Symmetric and asymmetric DNA N6-adenine methylation regulates different biological responses in Mucorales.</title>
        <authorList>
            <consortium name="Lawrence Berkeley National Laboratory"/>
            <person name="Lax C."/>
            <person name="Mondo S.J."/>
            <person name="Osorio-Concepcion M."/>
            <person name="Muszewska A."/>
            <person name="Corrochano-Luque M."/>
            <person name="Gutierrez G."/>
            <person name="Riley R."/>
            <person name="Lipzen A."/>
            <person name="Guo J."/>
            <person name="Hundley H."/>
            <person name="Amirebrahimi M."/>
            <person name="Ng V."/>
            <person name="Lorenzo-Gutierrez D."/>
            <person name="Binder U."/>
            <person name="Yang J."/>
            <person name="Song Y."/>
            <person name="Canovas D."/>
            <person name="Navarro E."/>
            <person name="Freitag M."/>
            <person name="Gabaldon T."/>
            <person name="Grigoriev I.V."/>
            <person name="Corrochano L.M."/>
            <person name="Nicolas F.E."/>
            <person name="Garre V."/>
        </authorList>
    </citation>
    <scope>NUCLEOTIDE SEQUENCE [LARGE SCALE GENOMIC DNA]</scope>
    <source>
        <strain evidence="6 7">L51</strain>
    </source>
</reference>
<dbReference type="InterPro" id="IPR051356">
    <property type="entry name" value="SOX/SOX-like_TF"/>
</dbReference>
<feature type="compositionally biased region" description="Acidic residues" evidence="4">
    <location>
        <begin position="236"/>
        <end position="245"/>
    </location>
</feature>
<keyword evidence="7" id="KW-1185">Reference proteome</keyword>
<keyword evidence="2 3" id="KW-0539">Nucleus</keyword>
<feature type="domain" description="HMG box" evidence="5">
    <location>
        <begin position="454"/>
        <end position="516"/>
    </location>
</feature>
<dbReference type="Gene3D" id="1.10.30.10">
    <property type="entry name" value="High mobility group box domain"/>
    <property type="match status" value="2"/>
</dbReference>
<feature type="compositionally biased region" description="Acidic residues" evidence="4">
    <location>
        <begin position="411"/>
        <end position="421"/>
    </location>
</feature>
<proteinExistence type="predicted"/>
<evidence type="ECO:0000313" key="7">
    <source>
        <dbReference type="Proteomes" id="UP001448207"/>
    </source>
</evidence>
<feature type="region of interest" description="Disordered" evidence="4">
    <location>
        <begin position="81"/>
        <end position="124"/>
    </location>
</feature>
<feature type="DNA-binding region" description="HMG box" evidence="3">
    <location>
        <begin position="454"/>
        <end position="516"/>
    </location>
</feature>
<feature type="domain" description="HMG box" evidence="5">
    <location>
        <begin position="525"/>
        <end position="593"/>
    </location>
</feature>
<gene>
    <name evidence="6" type="ORF">J3Q64DRAFT_1724815</name>
</gene>
<evidence type="ECO:0000313" key="6">
    <source>
        <dbReference type="EMBL" id="KAL0091681.1"/>
    </source>
</evidence>
<feature type="region of interest" description="Disordered" evidence="4">
    <location>
        <begin position="212"/>
        <end position="271"/>
    </location>
</feature>
<sequence>MVNLNSDDMHESIDPYSDEDQSPASVLTDDQTDTRGDVSDSFTDLHNSSNMDHTSDRPNKDLAHDFLKSNTHTELGFEKYDKTTNLSSKKIGREGLRRSRNTVDNSSIRGSSVMDSSIRGSSLFDDMGPEHNILDSSFISTSSRPDYASKNLDKILEGLSSDSDTDAPPIKEKHSESTVHSEDMIPHSRLRKRRSVKKYVDVDSSAEISLIPRTRTRTRAQNMGTSPKPSLKEAENFDDGFDDFYQDNNDGSSASEYEPDEIKPKKKPKLKYASDEYDTWLDAEDYNASKKNTSRQERDPLENMIDFAEKMKNPDLYLARHADKSLSVRDKVSMPSAPPPKEDPLKTKLKRLIETIEPPVKRRRGRPRKSGPIDAKNAEIRKVLLLRKIKNEAKAAQTSAPLKKARHDPDDPFSDNEDSEDNASSSARIEEDYQLLKEELERGRKTQNANSLKPACQYNPFFLYNKTVRRDVTNDNPELSNVQISRLIASKWKELPEEEKKIYNDESAEKRAQLKKVRGKRGRNERFPPNSFVLFAKDYGKEIRKQHPEYDLHQVTKVTSAMWKTIDQETKLKYQALSKKLQTEFAEKNPDYVKKWKEEKVAARRQTIQRKSALKRLKEEEEEEDDD</sequence>
<feature type="region of interest" description="Disordered" evidence="4">
    <location>
        <begin position="1"/>
        <end position="63"/>
    </location>
</feature>
<evidence type="ECO:0000256" key="2">
    <source>
        <dbReference type="ARBA" id="ARBA00023242"/>
    </source>
</evidence>